<dbReference type="AlphaFoldDB" id="A0A4Y9XN78"/>
<dbReference type="Gene3D" id="3.60.130.30">
    <property type="match status" value="1"/>
</dbReference>
<feature type="region of interest" description="Disordered" evidence="1">
    <location>
        <begin position="83"/>
        <end position="118"/>
    </location>
</feature>
<organism evidence="2 3">
    <name type="scientific">Dentipellis fragilis</name>
    <dbReference type="NCBI Taxonomy" id="205917"/>
    <lineage>
        <taxon>Eukaryota</taxon>
        <taxon>Fungi</taxon>
        <taxon>Dikarya</taxon>
        <taxon>Basidiomycota</taxon>
        <taxon>Agaricomycotina</taxon>
        <taxon>Agaricomycetes</taxon>
        <taxon>Russulales</taxon>
        <taxon>Hericiaceae</taxon>
        <taxon>Dentipellis</taxon>
    </lineage>
</organism>
<feature type="region of interest" description="Disordered" evidence="1">
    <location>
        <begin position="162"/>
        <end position="196"/>
    </location>
</feature>
<protein>
    <submittedName>
        <fullName evidence="2">Uncharacterized protein</fullName>
    </submittedName>
</protein>
<evidence type="ECO:0000313" key="2">
    <source>
        <dbReference type="EMBL" id="TFY50823.1"/>
    </source>
</evidence>
<comment type="caution">
    <text evidence="2">The sequence shown here is derived from an EMBL/GenBank/DDBJ whole genome shotgun (WGS) entry which is preliminary data.</text>
</comment>
<dbReference type="OrthoDB" id="3202607at2759"/>
<reference evidence="2 3" key="1">
    <citation type="submission" date="2019-02" db="EMBL/GenBank/DDBJ databases">
        <title>Genome sequencing of the rare red list fungi Dentipellis fragilis.</title>
        <authorList>
            <person name="Buettner E."/>
            <person name="Kellner H."/>
        </authorList>
    </citation>
    <scope>NUCLEOTIDE SEQUENCE [LARGE SCALE GENOMIC DNA]</scope>
    <source>
        <strain evidence="2 3">DSM 105465</strain>
    </source>
</reference>
<accession>A0A4Y9XN78</accession>
<feature type="compositionally biased region" description="Polar residues" evidence="1">
    <location>
        <begin position="96"/>
        <end position="108"/>
    </location>
</feature>
<keyword evidence="3" id="KW-1185">Reference proteome</keyword>
<evidence type="ECO:0000256" key="1">
    <source>
        <dbReference type="SAM" id="MobiDB-lite"/>
    </source>
</evidence>
<dbReference type="EMBL" id="SEOQ01001691">
    <property type="protein sequence ID" value="TFY50823.1"/>
    <property type="molecule type" value="Genomic_DNA"/>
</dbReference>
<proteinExistence type="predicted"/>
<dbReference type="Proteomes" id="UP000298327">
    <property type="component" value="Unassembled WGS sequence"/>
</dbReference>
<dbReference type="STRING" id="205917.A0A4Y9XN78"/>
<gene>
    <name evidence="2" type="ORF">EVG20_g11309</name>
</gene>
<evidence type="ECO:0000313" key="3">
    <source>
        <dbReference type="Proteomes" id="UP000298327"/>
    </source>
</evidence>
<name>A0A4Y9XN78_9AGAM</name>
<feature type="compositionally biased region" description="Basic and acidic residues" evidence="1">
    <location>
        <begin position="168"/>
        <end position="184"/>
    </location>
</feature>
<sequence length="557" mass="61262">MQALRRSLHSQLVSRERANTIGIAHGSLTNSIFARKDAAMVKTRSGTDYGVPTAAAQFSTNLQYSNLLLKAMAADDALNDRREAARESGDGVAVPSPTTLSPASTVPSSPLLLPTSDEEGLSINDAQDEALPSPLSTPFVPTASTTVTAIIIASATPAVTSIPSQWGHSKEEVQAKRAADRDGPAKWGDVPNHHGPSFVEKDAPRTIFCKDVNAAIDYMVTNGAYTVKSLDGLAAEPWTLLELQERGFTRFNWDGIMPYVILDKQGRIIAVLIGRPEEDDKREPEHRWPTAIEHVADLLETTRNRGSFTASNMSHRRGNFAAYNVGVSYGDGQKIPAVRKHSSKDEALIETLLSDKDVQRIAHFQSQAMASYFPKVYAHLHEAMQALANKQPELKQNFRGSIYPSITFNLGPKTECIDHNDCGNAPDVPCAVTSLGDFNADDGGDVYLWDLRLCIRFPAGSTILLSSAGMHHGNTPITKGEHRYSITQYCAGGLLRWVRLGFRPADKVPARECLKIEGTHEERWRTILGRLSKYVHLDKDRAWLLAWEKEQKRSDAV</sequence>